<dbReference type="GO" id="GO:0071039">
    <property type="term" value="P:nuclear polyadenylation-dependent CUT catabolic process"/>
    <property type="evidence" value="ECO:0007669"/>
    <property type="project" value="TreeGrafter"/>
</dbReference>
<comment type="subcellular location">
    <subcellularLocation>
        <location evidence="1">Nucleus</location>
    </subcellularLocation>
</comment>
<dbReference type="PROSITE" id="PS50158">
    <property type="entry name" value="ZF_CCHC"/>
    <property type="match status" value="3"/>
</dbReference>
<evidence type="ECO:0000259" key="9">
    <source>
        <dbReference type="PROSITE" id="PS50158"/>
    </source>
</evidence>
<dbReference type="AlphaFoldDB" id="A0A9W7YA82"/>
<keyword evidence="6" id="KW-0539">Nucleus</keyword>
<dbReference type="GO" id="GO:0031499">
    <property type="term" value="C:TRAMP complex"/>
    <property type="evidence" value="ECO:0007669"/>
    <property type="project" value="TreeGrafter"/>
</dbReference>
<keyword evidence="11" id="KW-1185">Reference proteome</keyword>
<feature type="compositionally biased region" description="Basic and acidic residues" evidence="8">
    <location>
        <begin position="76"/>
        <end position="94"/>
    </location>
</feature>
<feature type="domain" description="CCHC-type" evidence="9">
    <location>
        <begin position="229"/>
        <end position="242"/>
    </location>
</feature>
<reference evidence="10" key="1">
    <citation type="submission" date="2022-07" db="EMBL/GenBank/DDBJ databases">
        <title>Phylogenomic reconstructions and comparative analyses of Kickxellomycotina fungi.</title>
        <authorList>
            <person name="Reynolds N.K."/>
            <person name="Stajich J.E."/>
            <person name="Barry K."/>
            <person name="Grigoriev I.V."/>
            <person name="Crous P."/>
            <person name="Smith M.E."/>
        </authorList>
    </citation>
    <scope>NUCLEOTIDE SEQUENCE</scope>
    <source>
        <strain evidence="10">BCRC 34381</strain>
    </source>
</reference>
<evidence type="ECO:0000313" key="11">
    <source>
        <dbReference type="Proteomes" id="UP001143981"/>
    </source>
</evidence>
<dbReference type="EMBL" id="JANBOI010001628">
    <property type="protein sequence ID" value="KAJ1726320.1"/>
    <property type="molecule type" value="Genomic_DNA"/>
</dbReference>
<evidence type="ECO:0000256" key="2">
    <source>
        <dbReference type="ARBA" id="ARBA00022723"/>
    </source>
</evidence>
<feature type="region of interest" description="Disordered" evidence="8">
    <location>
        <begin position="46"/>
        <end position="160"/>
    </location>
</feature>
<evidence type="ECO:0000256" key="1">
    <source>
        <dbReference type="ARBA" id="ARBA00004123"/>
    </source>
</evidence>
<evidence type="ECO:0000256" key="3">
    <source>
        <dbReference type="ARBA" id="ARBA00022737"/>
    </source>
</evidence>
<dbReference type="GO" id="GO:0003723">
    <property type="term" value="F:RNA binding"/>
    <property type="evidence" value="ECO:0007669"/>
    <property type="project" value="TreeGrafter"/>
</dbReference>
<dbReference type="GO" id="GO:0071031">
    <property type="term" value="P:nuclear mRNA surveillance of mRNA 3'-end processing"/>
    <property type="evidence" value="ECO:0007669"/>
    <property type="project" value="TreeGrafter"/>
</dbReference>
<feature type="domain" description="CCHC-type" evidence="9">
    <location>
        <begin position="331"/>
        <end position="346"/>
    </location>
</feature>
<dbReference type="GO" id="GO:0071038">
    <property type="term" value="P:TRAMP-dependent tRNA surveillance pathway"/>
    <property type="evidence" value="ECO:0007669"/>
    <property type="project" value="TreeGrafter"/>
</dbReference>
<evidence type="ECO:0000256" key="8">
    <source>
        <dbReference type="SAM" id="MobiDB-lite"/>
    </source>
</evidence>
<dbReference type="PANTHER" id="PTHR46543">
    <property type="entry name" value="ZINC FINGER CCHC DOMAIN-CONTAINING PROTEIN 7"/>
    <property type="match status" value="1"/>
</dbReference>
<keyword evidence="5" id="KW-0862">Zinc</keyword>
<evidence type="ECO:0000256" key="7">
    <source>
        <dbReference type="PROSITE-ProRule" id="PRU00047"/>
    </source>
</evidence>
<keyword evidence="4 7" id="KW-0863">Zinc-finger</keyword>
<feature type="compositionally biased region" description="Low complexity" evidence="8">
    <location>
        <begin position="17"/>
        <end position="27"/>
    </location>
</feature>
<evidence type="ECO:0000313" key="10">
    <source>
        <dbReference type="EMBL" id="KAJ1726320.1"/>
    </source>
</evidence>
<dbReference type="SUPFAM" id="SSF57756">
    <property type="entry name" value="Retrovirus zinc finger-like domains"/>
    <property type="match status" value="1"/>
</dbReference>
<comment type="caution">
    <text evidence="10">The sequence shown here is derived from an EMBL/GenBank/DDBJ whole genome shotgun (WGS) entry which is preliminary data.</text>
</comment>
<accession>A0A9W7YA82</accession>
<evidence type="ECO:0000256" key="5">
    <source>
        <dbReference type="ARBA" id="ARBA00022833"/>
    </source>
</evidence>
<dbReference type="GO" id="GO:0008270">
    <property type="term" value="F:zinc ion binding"/>
    <property type="evidence" value="ECO:0007669"/>
    <property type="project" value="UniProtKB-KW"/>
</dbReference>
<feature type="domain" description="CCHC-type" evidence="9">
    <location>
        <begin position="247"/>
        <end position="261"/>
    </location>
</feature>
<dbReference type="InterPro" id="IPR036875">
    <property type="entry name" value="Znf_CCHC_sf"/>
</dbReference>
<organism evidence="10 11">
    <name type="scientific">Coemansia biformis</name>
    <dbReference type="NCBI Taxonomy" id="1286918"/>
    <lineage>
        <taxon>Eukaryota</taxon>
        <taxon>Fungi</taxon>
        <taxon>Fungi incertae sedis</taxon>
        <taxon>Zoopagomycota</taxon>
        <taxon>Kickxellomycotina</taxon>
        <taxon>Kickxellomycetes</taxon>
        <taxon>Kickxellales</taxon>
        <taxon>Kickxellaceae</taxon>
        <taxon>Coemansia</taxon>
    </lineage>
</organism>
<dbReference type="GO" id="GO:0071037">
    <property type="term" value="P:nuclear polyadenylation-dependent snRNA catabolic process"/>
    <property type="evidence" value="ECO:0007669"/>
    <property type="project" value="TreeGrafter"/>
</dbReference>
<feature type="region of interest" description="Disordered" evidence="8">
    <location>
        <begin position="1"/>
        <end position="32"/>
    </location>
</feature>
<name>A0A9W7YA82_9FUNG</name>
<dbReference type="InterPro" id="IPR051644">
    <property type="entry name" value="TRAMP_AT-DNA-binding"/>
</dbReference>
<keyword evidence="3" id="KW-0677">Repeat</keyword>
<dbReference type="GO" id="GO:0071035">
    <property type="term" value="P:nuclear polyadenylation-dependent rRNA catabolic process"/>
    <property type="evidence" value="ECO:0007669"/>
    <property type="project" value="TreeGrafter"/>
</dbReference>
<dbReference type="PANTHER" id="PTHR46543:SF1">
    <property type="entry name" value="ZINC FINGER CCHC DOMAIN-CONTAINING PROTEIN 7"/>
    <property type="match status" value="1"/>
</dbReference>
<sequence>MHGGSHRAEIDDELYQDPGSASSGSDGIDSDVEDHVLSHMYYRTAEDTAATSVPAPVDRPATPAARDGEGDDGEEESKYSIKPAERGSRGDHALNEAADAMDVDQGAESSSLSSSESEDGAAQEGPGNDSAAGTPRPAAGSDSEGATRGAASSTGVGASPGATMEHQVVRIDALPGSAAVSAQVPAGALAHAVPVTRARDLEDDEYGYLDEAEIQGRNRYFMEEKETICRKCKKAGHIAKDCTTVTCMVCGKDGHISKDCKLTGSVCHGCNMRGHMVSECPLRSGKRAPRASVCERCDSRNHHTEECATIWRRYVYAGPRPEKFNQVEAWCYNCAGDGHFGDDCRQPRARGANSFFGDTAFSSYNCPGK</sequence>
<feature type="non-terminal residue" evidence="10">
    <location>
        <position position="369"/>
    </location>
</feature>
<dbReference type="Pfam" id="PF00098">
    <property type="entry name" value="zf-CCHC"/>
    <property type="match status" value="2"/>
</dbReference>
<dbReference type="SMART" id="SM00343">
    <property type="entry name" value="ZnF_C2HC"/>
    <property type="match status" value="5"/>
</dbReference>
<evidence type="ECO:0000256" key="4">
    <source>
        <dbReference type="ARBA" id="ARBA00022771"/>
    </source>
</evidence>
<gene>
    <name evidence="10" type="ORF">LPJ61_005265</name>
</gene>
<keyword evidence="2" id="KW-0479">Metal-binding</keyword>
<dbReference type="InterPro" id="IPR001878">
    <property type="entry name" value="Znf_CCHC"/>
</dbReference>
<dbReference type="OrthoDB" id="7608935at2759"/>
<dbReference type="GO" id="GO:0071036">
    <property type="term" value="P:nuclear polyadenylation-dependent snoRNA catabolic process"/>
    <property type="evidence" value="ECO:0007669"/>
    <property type="project" value="TreeGrafter"/>
</dbReference>
<evidence type="ECO:0000256" key="6">
    <source>
        <dbReference type="ARBA" id="ARBA00023242"/>
    </source>
</evidence>
<protein>
    <recommendedName>
        <fullName evidence="9">CCHC-type domain-containing protein</fullName>
    </recommendedName>
</protein>
<dbReference type="Proteomes" id="UP001143981">
    <property type="component" value="Unassembled WGS sequence"/>
</dbReference>
<dbReference type="Gene3D" id="4.10.60.10">
    <property type="entry name" value="Zinc finger, CCHC-type"/>
    <property type="match status" value="2"/>
</dbReference>
<proteinExistence type="predicted"/>